<protein>
    <submittedName>
        <fullName evidence="1">Cytochrome P450 89A9</fullName>
    </submittedName>
</protein>
<dbReference type="EMBL" id="QGNW01002600">
    <property type="protein sequence ID" value="RVW15449.1"/>
    <property type="molecule type" value="Genomic_DNA"/>
</dbReference>
<dbReference type="AlphaFoldDB" id="A0A438BWT4"/>
<reference evidence="1 2" key="1">
    <citation type="journal article" date="2018" name="PLoS Genet.">
        <title>Population sequencing reveals clonal diversity and ancestral inbreeding in the grapevine cultivar Chardonnay.</title>
        <authorList>
            <person name="Roach M.J."/>
            <person name="Johnson D.L."/>
            <person name="Bohlmann J."/>
            <person name="van Vuuren H.J."/>
            <person name="Jones S.J."/>
            <person name="Pretorius I.S."/>
            <person name="Schmidt S.A."/>
            <person name="Borneman A.R."/>
        </authorList>
    </citation>
    <scope>NUCLEOTIDE SEQUENCE [LARGE SCALE GENOMIC DNA]</scope>
    <source>
        <strain evidence="2">cv. Chardonnay</strain>
        <tissue evidence="1">Leaf</tissue>
    </source>
</reference>
<gene>
    <name evidence="1" type="primary">CYP89A9_4</name>
    <name evidence="1" type="ORF">CK203_094682</name>
</gene>
<organism evidence="1 2">
    <name type="scientific">Vitis vinifera</name>
    <name type="common">Grape</name>
    <dbReference type="NCBI Taxonomy" id="29760"/>
    <lineage>
        <taxon>Eukaryota</taxon>
        <taxon>Viridiplantae</taxon>
        <taxon>Streptophyta</taxon>
        <taxon>Embryophyta</taxon>
        <taxon>Tracheophyta</taxon>
        <taxon>Spermatophyta</taxon>
        <taxon>Magnoliopsida</taxon>
        <taxon>eudicotyledons</taxon>
        <taxon>Gunneridae</taxon>
        <taxon>Pentapetalae</taxon>
        <taxon>rosids</taxon>
        <taxon>Vitales</taxon>
        <taxon>Vitaceae</taxon>
        <taxon>Viteae</taxon>
        <taxon>Vitis</taxon>
    </lineage>
</organism>
<comment type="caution">
    <text evidence="1">The sequence shown here is derived from an EMBL/GenBank/DDBJ whole genome shotgun (WGS) entry which is preliminary data.</text>
</comment>
<proteinExistence type="predicted"/>
<evidence type="ECO:0000313" key="2">
    <source>
        <dbReference type="Proteomes" id="UP000288805"/>
    </source>
</evidence>
<accession>A0A438BWT4</accession>
<sequence length="103" mass="11606">MNLQALVQNSAVFADRLPALLTHRVISCNQQIIITEFYGSNWHLFPRNLTYEILSPLHIKCILAHASGSWTFSSFAFKTIPDLSLCFITSDMPCLLTGSYVLQ</sequence>
<name>A0A438BWT4_VITVI</name>
<dbReference type="Proteomes" id="UP000288805">
    <property type="component" value="Unassembled WGS sequence"/>
</dbReference>
<evidence type="ECO:0000313" key="1">
    <source>
        <dbReference type="EMBL" id="RVW15449.1"/>
    </source>
</evidence>